<dbReference type="GO" id="GO:0022857">
    <property type="term" value="F:transmembrane transporter activity"/>
    <property type="evidence" value="ECO:0007669"/>
    <property type="project" value="InterPro"/>
</dbReference>
<dbReference type="PANTHER" id="PTHR48020:SF40">
    <property type="entry name" value="MAJOR FACILITATOR SUPERFAMILY (MFS) PROFILE DOMAIN-CONTAINING PROTEIN"/>
    <property type="match status" value="1"/>
</dbReference>
<dbReference type="InterPro" id="IPR005829">
    <property type="entry name" value="Sugar_transporter_CS"/>
</dbReference>
<keyword evidence="4 8" id="KW-0812">Transmembrane</keyword>
<dbReference type="FunFam" id="1.20.1250.20:FF:000474">
    <property type="entry name" value="Sugar transporter, putative"/>
    <property type="match status" value="1"/>
</dbReference>
<evidence type="ECO:0000259" key="9">
    <source>
        <dbReference type="PROSITE" id="PS50850"/>
    </source>
</evidence>
<dbReference type="InterPro" id="IPR050814">
    <property type="entry name" value="Myo-inositol_Transporter"/>
</dbReference>
<evidence type="ECO:0000256" key="6">
    <source>
        <dbReference type="ARBA" id="ARBA00023136"/>
    </source>
</evidence>
<feature type="transmembrane region" description="Helical" evidence="8">
    <location>
        <begin position="553"/>
        <end position="574"/>
    </location>
</feature>
<feature type="transmembrane region" description="Helical" evidence="8">
    <location>
        <begin position="446"/>
        <end position="466"/>
    </location>
</feature>
<dbReference type="PANTHER" id="PTHR48020">
    <property type="entry name" value="PROTON MYO-INOSITOL COTRANSPORTER"/>
    <property type="match status" value="1"/>
</dbReference>
<gene>
    <name evidence="10" type="ORF">IFM46972_07688</name>
</gene>
<feature type="transmembrane region" description="Helical" evidence="8">
    <location>
        <begin position="196"/>
        <end position="219"/>
    </location>
</feature>
<keyword evidence="5 8" id="KW-1133">Transmembrane helix</keyword>
<dbReference type="Proteomes" id="UP000465221">
    <property type="component" value="Unassembled WGS sequence"/>
</dbReference>
<feature type="compositionally biased region" description="Basic and acidic residues" evidence="7">
    <location>
        <begin position="9"/>
        <end position="21"/>
    </location>
</feature>
<protein>
    <submittedName>
        <fullName evidence="10">Putative metabolite transport protein YwtG</fullName>
    </submittedName>
</protein>
<evidence type="ECO:0000256" key="3">
    <source>
        <dbReference type="ARBA" id="ARBA00022448"/>
    </source>
</evidence>
<evidence type="ECO:0000256" key="8">
    <source>
        <dbReference type="SAM" id="Phobius"/>
    </source>
</evidence>
<comment type="similarity">
    <text evidence="2">Belongs to the major facilitator superfamily. Sugar transporter (TC 2.A.1.1) family.</text>
</comment>
<feature type="region of interest" description="Disordered" evidence="7">
    <location>
        <begin position="620"/>
        <end position="647"/>
    </location>
</feature>
<dbReference type="InterPro" id="IPR005828">
    <property type="entry name" value="MFS_sugar_transport-like"/>
</dbReference>
<dbReference type="Pfam" id="PF00083">
    <property type="entry name" value="Sugar_tr"/>
    <property type="match status" value="1"/>
</dbReference>
<reference evidence="10 11" key="1">
    <citation type="submission" date="2020-01" db="EMBL/GenBank/DDBJ databases">
        <title>Draft genome sequence of Aspergillus udagawae IFM 46972.</title>
        <authorList>
            <person name="Takahashi H."/>
            <person name="Yaguchi T."/>
        </authorList>
    </citation>
    <scope>NUCLEOTIDE SEQUENCE [LARGE SCALE GENOMIC DNA]</scope>
    <source>
        <strain evidence="10 11">IFM 46972</strain>
    </source>
</reference>
<evidence type="ECO:0000313" key="10">
    <source>
        <dbReference type="EMBL" id="GFF45006.1"/>
    </source>
</evidence>
<organism evidence="10 11">
    <name type="scientific">Aspergillus udagawae</name>
    <dbReference type="NCBI Taxonomy" id="91492"/>
    <lineage>
        <taxon>Eukaryota</taxon>
        <taxon>Fungi</taxon>
        <taxon>Dikarya</taxon>
        <taxon>Ascomycota</taxon>
        <taxon>Pezizomycotina</taxon>
        <taxon>Eurotiomycetes</taxon>
        <taxon>Eurotiomycetidae</taxon>
        <taxon>Eurotiales</taxon>
        <taxon>Aspergillaceae</taxon>
        <taxon>Aspergillus</taxon>
        <taxon>Aspergillus subgen. Fumigati</taxon>
    </lineage>
</organism>
<feature type="transmembrane region" description="Helical" evidence="8">
    <location>
        <begin position="231"/>
        <end position="253"/>
    </location>
</feature>
<dbReference type="PROSITE" id="PS00217">
    <property type="entry name" value="SUGAR_TRANSPORT_2"/>
    <property type="match status" value="1"/>
</dbReference>
<accession>A0A8H3P5W1</accession>
<dbReference type="GO" id="GO:0016020">
    <property type="term" value="C:membrane"/>
    <property type="evidence" value="ECO:0007669"/>
    <property type="project" value="UniProtKB-SubCell"/>
</dbReference>
<dbReference type="AlphaFoldDB" id="A0A8H3P5W1"/>
<feature type="transmembrane region" description="Helical" evidence="8">
    <location>
        <begin position="259"/>
        <end position="279"/>
    </location>
</feature>
<dbReference type="PRINTS" id="PR00171">
    <property type="entry name" value="SUGRTRNSPORT"/>
</dbReference>
<dbReference type="InterPro" id="IPR003663">
    <property type="entry name" value="Sugar/inositol_transpt"/>
</dbReference>
<evidence type="ECO:0000256" key="5">
    <source>
        <dbReference type="ARBA" id="ARBA00022989"/>
    </source>
</evidence>
<evidence type="ECO:0000256" key="2">
    <source>
        <dbReference type="ARBA" id="ARBA00010992"/>
    </source>
</evidence>
<evidence type="ECO:0000256" key="1">
    <source>
        <dbReference type="ARBA" id="ARBA00004141"/>
    </source>
</evidence>
<feature type="transmembrane region" description="Helical" evidence="8">
    <location>
        <begin position="514"/>
        <end position="541"/>
    </location>
</feature>
<feature type="domain" description="Major facilitator superfamily (MFS) profile" evidence="9">
    <location>
        <begin position="91"/>
        <end position="578"/>
    </location>
</feature>
<keyword evidence="3" id="KW-0813">Transport</keyword>
<dbReference type="Gene3D" id="1.20.1250.20">
    <property type="entry name" value="MFS general substrate transporter like domains"/>
    <property type="match status" value="1"/>
</dbReference>
<evidence type="ECO:0000313" key="11">
    <source>
        <dbReference type="Proteomes" id="UP000465221"/>
    </source>
</evidence>
<feature type="transmembrane region" description="Helical" evidence="8">
    <location>
        <begin position="173"/>
        <end position="190"/>
    </location>
</feature>
<feature type="transmembrane region" description="Helical" evidence="8">
    <location>
        <begin position="419"/>
        <end position="439"/>
    </location>
</feature>
<keyword evidence="6 8" id="KW-0472">Membrane</keyword>
<dbReference type="GO" id="GO:0015791">
    <property type="term" value="P:polyol transmembrane transport"/>
    <property type="evidence" value="ECO:0007669"/>
    <property type="project" value="UniProtKB-ARBA"/>
</dbReference>
<dbReference type="GO" id="GO:0015798">
    <property type="term" value="P:myo-inositol transport"/>
    <property type="evidence" value="ECO:0007669"/>
    <property type="project" value="UniProtKB-ARBA"/>
</dbReference>
<dbReference type="SUPFAM" id="SSF103473">
    <property type="entry name" value="MFS general substrate transporter"/>
    <property type="match status" value="1"/>
</dbReference>
<feature type="transmembrane region" description="Helical" evidence="8">
    <location>
        <begin position="365"/>
        <end position="387"/>
    </location>
</feature>
<feature type="region of interest" description="Disordered" evidence="7">
    <location>
        <begin position="1"/>
        <end position="21"/>
    </location>
</feature>
<comment type="subcellular location">
    <subcellularLocation>
        <location evidence="1">Membrane</location>
        <topology evidence="1">Multi-pass membrane protein</topology>
    </subcellularLocation>
</comment>
<dbReference type="InterPro" id="IPR036259">
    <property type="entry name" value="MFS_trans_sf"/>
</dbReference>
<sequence>MNRTAGPYADRRNPNPLRERTNGELRDDVHRFHGDHKLEDVIDVKLLINGALIARDPSNVETCDLTVPEKLAIKSEPRLGLFQQTKELKVVILTTACAAIIQGWQQSTINISSNGWKCDLLVDAKNPERGIRLDTYHSYIASLTDAAPWISASIIGTWLSDPLQETKYGRRPALFIAAILCAACAIGTAHCPNWQTLLACRLLLGIGIGAKASIAPVFAAEAAAEHLRGRLLMMWQLFDTFGIFVGFACYWIFDRSWRGILGSAAVPALALLVLVFLCPESPRFLIRKRNYTKAFISLRQLRGTDIQAAKDLYYIHSQLQIETELFQGRRPEQWWRADLYQDEVESQTFFQRVRALFTVPRNRRACVAAFVVMAAQQLCGINVLAFYSSHIFNFVTSGKDEKGRQSDCTPPGMKNQVAWLNFGFGLANFIFTIPAYRFIDWRGRRVLLLISLGGMFFTLLAISGFFRITGSEKAQKGLIIAFTVVVFTLFYGIGAGPVPFTFSAEVFPLAFREVGMSFSVMINFLGLSILILFVPALAAAFSSSNGKNLFGQSNLLFIFAGLNALSFVLVFFLVPSGTAQITLEEMNHICMHAYVIELISRKTSEHAFDHLPGFVKRRWHPRSRQEQGREDEEGEMEIPLGTMTRAA</sequence>
<evidence type="ECO:0000256" key="4">
    <source>
        <dbReference type="ARBA" id="ARBA00022692"/>
    </source>
</evidence>
<comment type="caution">
    <text evidence="10">The sequence shown here is derived from an EMBL/GenBank/DDBJ whole genome shotgun (WGS) entry which is preliminary data.</text>
</comment>
<dbReference type="InterPro" id="IPR020846">
    <property type="entry name" value="MFS_dom"/>
</dbReference>
<feature type="transmembrane region" description="Helical" evidence="8">
    <location>
        <begin position="478"/>
        <end position="502"/>
    </location>
</feature>
<evidence type="ECO:0000256" key="7">
    <source>
        <dbReference type="SAM" id="MobiDB-lite"/>
    </source>
</evidence>
<dbReference type="PROSITE" id="PS50850">
    <property type="entry name" value="MFS"/>
    <property type="match status" value="1"/>
</dbReference>
<proteinExistence type="inferred from homology"/>
<dbReference type="EMBL" id="BLKC01000060">
    <property type="protein sequence ID" value="GFF45006.1"/>
    <property type="molecule type" value="Genomic_DNA"/>
</dbReference>
<name>A0A8H3P5W1_9EURO</name>